<dbReference type="GO" id="GO:0005524">
    <property type="term" value="F:ATP binding"/>
    <property type="evidence" value="ECO:0007669"/>
    <property type="project" value="UniProtKB-KW"/>
</dbReference>
<dbReference type="UniPathway" id="UPA00189">
    <property type="reaction ID" value="UER00296"/>
</dbReference>
<dbReference type="InterPro" id="IPR026598">
    <property type="entry name" value="GMP_synthase_B"/>
</dbReference>
<name>A0A0W8FCI5_9ZZZZ</name>
<reference evidence="11" key="1">
    <citation type="journal article" date="2015" name="Proc. Natl. Acad. Sci. U.S.A.">
        <title>Networks of energetic and metabolic interactions define dynamics in microbial communities.</title>
        <authorList>
            <person name="Embree M."/>
            <person name="Liu J.K."/>
            <person name="Al-Bassam M.M."/>
            <person name="Zengler K."/>
        </authorList>
    </citation>
    <scope>NUCLEOTIDE SEQUENCE</scope>
</reference>
<dbReference type="NCBIfam" id="TIGR00884">
    <property type="entry name" value="guaA_Cterm"/>
    <property type="match status" value="1"/>
</dbReference>
<dbReference type="FunFam" id="3.30.300.10:FF:000002">
    <property type="entry name" value="GMP synthase [glutamine-hydrolyzing]"/>
    <property type="match status" value="1"/>
</dbReference>
<dbReference type="Pfam" id="PF00958">
    <property type="entry name" value="GMP_synt_C"/>
    <property type="match status" value="1"/>
</dbReference>
<comment type="caution">
    <text evidence="11">The sequence shown here is derived from an EMBL/GenBank/DDBJ whole genome shotgun (WGS) entry which is preliminary data.</text>
</comment>
<evidence type="ECO:0000256" key="8">
    <source>
        <dbReference type="ARBA" id="ARBA00022755"/>
    </source>
</evidence>
<evidence type="ECO:0000256" key="6">
    <source>
        <dbReference type="ARBA" id="ARBA00022741"/>
    </source>
</evidence>
<dbReference type="InterPro" id="IPR014729">
    <property type="entry name" value="Rossmann-like_a/b/a_fold"/>
</dbReference>
<keyword evidence="9" id="KW-0067">ATP-binding</keyword>
<keyword evidence="7" id="KW-0332">GMP biosynthesis</keyword>
<sequence>MRSPERISRPHSAIVWVTVRGDVVTVNLKSWDSGMLIMAMNAERFIENAIAEIKRDIKGRAIIGLSGGVDSSVCAMLAHRALGDRLVPVYVDSGLMRQSESDRIEELFKDLGLVRVNAQDRFLEALKGVVDPEEKRMVVGETFIRVFEEEARRIGGDCLIQGTIYPDRIESDGGIKAHHNVGGLPSRIEFKNIVEPLRDLYKDEVRQVARALSLSPEISERMPFPGPGLSVRIVGEVTRDKLDVVRKANAIVEEEVEEFSPWQAFAAILGMATGVKGDNRVYGYVVAVRAVTSRDAMTAEAMELPWQVLRRISGRITGEIPTVSRVVYDLTPKPPGTIEFE</sequence>
<dbReference type="PROSITE" id="PS51553">
    <property type="entry name" value="GMPS_ATP_PPASE"/>
    <property type="match status" value="1"/>
</dbReference>
<evidence type="ECO:0000256" key="9">
    <source>
        <dbReference type="ARBA" id="ARBA00022840"/>
    </source>
</evidence>
<dbReference type="GO" id="GO:0005829">
    <property type="term" value="C:cytosol"/>
    <property type="evidence" value="ECO:0007669"/>
    <property type="project" value="TreeGrafter"/>
</dbReference>
<dbReference type="InterPro" id="IPR001674">
    <property type="entry name" value="GMP_synth_C"/>
</dbReference>
<evidence type="ECO:0000256" key="3">
    <source>
        <dbReference type="ARBA" id="ARBA00012746"/>
    </source>
</evidence>
<evidence type="ECO:0000259" key="10">
    <source>
        <dbReference type="PROSITE" id="PS51553"/>
    </source>
</evidence>
<dbReference type="SUPFAM" id="SSF52402">
    <property type="entry name" value="Adenine nucleotide alpha hydrolases-like"/>
    <property type="match status" value="1"/>
</dbReference>
<dbReference type="InterPro" id="IPR025777">
    <property type="entry name" value="GMPS_ATP_PPase_dom"/>
</dbReference>
<evidence type="ECO:0000313" key="11">
    <source>
        <dbReference type="EMBL" id="KUG18067.1"/>
    </source>
</evidence>
<comment type="pathway">
    <text evidence="1">Purine metabolism; GMP biosynthesis; GMP from XMP (L-Gln route): step 1/1.</text>
</comment>
<dbReference type="HAMAP" id="MF_00345">
    <property type="entry name" value="GMP_synthase_B"/>
    <property type="match status" value="1"/>
</dbReference>
<keyword evidence="6" id="KW-0547">Nucleotide-binding</keyword>
<dbReference type="GO" id="GO:0003921">
    <property type="term" value="F:GMP synthase activity"/>
    <property type="evidence" value="ECO:0007669"/>
    <property type="project" value="InterPro"/>
</dbReference>
<dbReference type="Pfam" id="PF02540">
    <property type="entry name" value="NAD_synthase"/>
    <property type="match status" value="1"/>
</dbReference>
<dbReference type="InterPro" id="IPR022310">
    <property type="entry name" value="NAD/GMP_synthase"/>
</dbReference>
<dbReference type="CDD" id="cd01997">
    <property type="entry name" value="GMP_synthase_C"/>
    <property type="match status" value="1"/>
</dbReference>
<keyword evidence="8" id="KW-0658">Purine biosynthesis</keyword>
<evidence type="ECO:0000256" key="1">
    <source>
        <dbReference type="ARBA" id="ARBA00005153"/>
    </source>
</evidence>
<accession>A0A0W8FCI5</accession>
<evidence type="ECO:0000256" key="7">
    <source>
        <dbReference type="ARBA" id="ARBA00022749"/>
    </source>
</evidence>
<organism evidence="11">
    <name type="scientific">hydrocarbon metagenome</name>
    <dbReference type="NCBI Taxonomy" id="938273"/>
    <lineage>
        <taxon>unclassified sequences</taxon>
        <taxon>metagenomes</taxon>
        <taxon>ecological metagenomes</taxon>
    </lineage>
</organism>
<dbReference type="PANTHER" id="PTHR11922">
    <property type="entry name" value="GMP SYNTHASE-RELATED"/>
    <property type="match status" value="1"/>
</dbReference>
<comment type="subunit">
    <text evidence="2">Heterodimer composed of a glutamine amidotransferase subunit (A) and a GMP-binding subunit (B).</text>
</comment>
<proteinExistence type="inferred from homology"/>
<keyword evidence="5 11" id="KW-0436">Ligase</keyword>
<gene>
    <name evidence="11" type="ORF">ASZ90_012252</name>
</gene>
<evidence type="ECO:0000256" key="4">
    <source>
        <dbReference type="ARBA" id="ARBA00022411"/>
    </source>
</evidence>
<evidence type="ECO:0000256" key="2">
    <source>
        <dbReference type="ARBA" id="ARBA00011264"/>
    </source>
</evidence>
<protein>
    <recommendedName>
        <fullName evidence="4">GMP synthase [glutamine-hydrolyzing] subunit B</fullName>
        <ecNumber evidence="3">6.3.5.2</ecNumber>
    </recommendedName>
</protein>
<dbReference type="Gene3D" id="3.40.50.620">
    <property type="entry name" value="HUPs"/>
    <property type="match status" value="1"/>
</dbReference>
<dbReference type="EMBL" id="LNQE01001404">
    <property type="protein sequence ID" value="KUG18067.1"/>
    <property type="molecule type" value="Genomic_DNA"/>
</dbReference>
<dbReference type="EC" id="6.3.5.2" evidence="3"/>
<evidence type="ECO:0000256" key="5">
    <source>
        <dbReference type="ARBA" id="ARBA00022598"/>
    </source>
</evidence>
<dbReference type="AlphaFoldDB" id="A0A0W8FCI5"/>
<dbReference type="Gene3D" id="3.30.300.10">
    <property type="match status" value="1"/>
</dbReference>
<feature type="domain" description="GMPS ATP-PPase" evidence="10">
    <location>
        <begin position="40"/>
        <end position="221"/>
    </location>
</feature>
<dbReference type="PANTHER" id="PTHR11922:SF2">
    <property type="entry name" value="GMP SYNTHASE [GLUTAMINE-HYDROLYZING]"/>
    <property type="match status" value="1"/>
</dbReference>
<dbReference type="SUPFAM" id="SSF54810">
    <property type="entry name" value="GMP synthetase C-terminal dimerisation domain"/>
    <property type="match status" value="1"/>
</dbReference>